<accession>A0A3G6N919</accession>
<dbReference type="Gene3D" id="2.60.40.1080">
    <property type="match status" value="7"/>
</dbReference>
<feature type="domain" description="BIG2" evidence="2">
    <location>
        <begin position="696"/>
        <end position="766"/>
    </location>
</feature>
<evidence type="ECO:0000256" key="1">
    <source>
        <dbReference type="SAM" id="SignalP"/>
    </source>
</evidence>
<dbReference type="RefSeq" id="WP_123886892.1">
    <property type="nucleotide sequence ID" value="NZ_CP033928.1"/>
</dbReference>
<evidence type="ECO:0000259" key="2">
    <source>
        <dbReference type="SMART" id="SM00635"/>
    </source>
</evidence>
<keyword evidence="1" id="KW-0732">Signal</keyword>
<feature type="domain" description="BIG2" evidence="2">
    <location>
        <begin position="856"/>
        <end position="926"/>
    </location>
</feature>
<protein>
    <recommendedName>
        <fullName evidence="2">BIG2 domain-containing protein</fullName>
    </recommendedName>
</protein>
<sequence length="1328" mass="136200">MKKYYKFIFNKLFLLVFISFNFLSAQDMSSTGDFDGDGISNYDDIDDDNDGILDIIECPDNGYAIIPANQTNGGTNWPGGTTSTITRYPSNLPSGITVENQQFNRNYSKPGTGLNHSGSFTGPDYNLSINGSGTITLIYVFSNPVPVDQLFMAVGDVDHNAGNTPQPRVDFVINSTGGGTATRDDFDFYNILGVDEPHPFPDGSVSNSTPGNTSITNGWRFTFNVSSSGNQNRAIMLRGKTQKTITRLEITFLFHEQTFFHIGAFAYLKCDQDNDGVPNTFDLDSDGDGCPDAVEAGVVNYVGSAGMQSGIVKNGSNGSVTSTKTVVESVVSAPYGTNGFASKVENNDTFAAIYKNANEYTYSQAIDSSTSVCCSNFTAGTLSGNQNICTGSTTTFSSTQTGGTWSSANTAIATINSTTGVVTGVAAGTTTITYSYDKYNGPCPKTATRTVNVTAAPNAGAISGNQNICVGNTTTFSSTQTGGTWSSANTAIATVNSTTGIVTGVAAGTATITYKVAGTGGCTNATATRTINVTAAPNAGTISGNQNICVGNTTTFSSTQTGGTWSSANTAIASVNSTTGVITGVAAGTATITYTVAGTGGCANATATRTVNVTATPNAGTISGNQNICVGNTTTFSSTQTGGTWSSANTAIATVNSTTGVVTGVAAGTATITYTVAGTGGCANATATRTVNVTAAPNAGTISGNQNICVGNTTTFSSTQTGGTWSSANTAIATVNSTTGIVTGVAAGTATITYTVAGTGGCANATATRTVNVTAAPNAGTVSGNQNICVGNTTTFSSTQTGGTWSSGNTAIATVNSTTGIVTGVAAGTATITYTVAGTGGCANATATRTVNVTAAPNAGAMSGNQNICVGNTTTFSSTQTGGTWSSANTAIATVNSTTGVVTGVAAGTATITYTVAGTGGCANATAARTVIISSCNDTDGDNIIDAIDIDDDNDGVLDAVEQNCIDTGQPLYKDYRPGTWSGSKASESYVSYTSSTGTYVAGYQDNGSETFTFTLTDLNPDVVNTLKYRYYSLNPQNPDTNSVTLSINNVPLHTFTTVANQSNPSPLSIDHGYKTISFTPTSATATVKIIWSTPVNGQAGSDAQFSQFQVNEETKIECTDIDTDNDGIPNRLDTDSDNDGCSDAREALVIDYIITNGGTYSPGTLENPTHSSSAEVTVGNNTYGNYGNNGFYTAIESNNTQSAIYMGTYNYANATSSTVTACTMSCYKPAVTSGTALSTPQGITSLHRAGVDADNWPMVRKGAWTALEAKTKGFVPNRLTIAQINLIPAGDLREGMMVYNISSDCLYINTDGTPTGWKCFNTQACPD</sequence>
<feature type="domain" description="BIG2" evidence="2">
    <location>
        <begin position="776"/>
        <end position="846"/>
    </location>
</feature>
<dbReference type="InterPro" id="IPR008964">
    <property type="entry name" value="Invasin/intimin_cell_adhesion"/>
</dbReference>
<organism evidence="3 4">
    <name type="scientific">Chryseobacterium indoltheticum</name>
    <dbReference type="NCBI Taxonomy" id="254"/>
    <lineage>
        <taxon>Bacteria</taxon>
        <taxon>Pseudomonadati</taxon>
        <taxon>Bacteroidota</taxon>
        <taxon>Flavobacteriia</taxon>
        <taxon>Flavobacteriales</taxon>
        <taxon>Weeksellaceae</taxon>
        <taxon>Chryseobacterium group</taxon>
        <taxon>Chryseobacterium</taxon>
    </lineage>
</organism>
<proteinExistence type="predicted"/>
<feature type="chain" id="PRO_5018148821" description="BIG2 domain-containing protein" evidence="1">
    <location>
        <begin position="26"/>
        <end position="1328"/>
    </location>
</feature>
<dbReference type="SUPFAM" id="SSF49373">
    <property type="entry name" value="Invasin/intimin cell-adhesion fragments"/>
    <property type="match status" value="7"/>
</dbReference>
<dbReference type="GO" id="GO:0005509">
    <property type="term" value="F:calcium ion binding"/>
    <property type="evidence" value="ECO:0007669"/>
    <property type="project" value="InterPro"/>
</dbReference>
<dbReference type="Proteomes" id="UP000269076">
    <property type="component" value="Chromosome"/>
</dbReference>
<feature type="domain" description="BIG2" evidence="2">
    <location>
        <begin position="536"/>
        <end position="606"/>
    </location>
</feature>
<gene>
    <name evidence="3" type="ORF">EG340_15995</name>
</gene>
<feature type="domain" description="BIG2" evidence="2">
    <location>
        <begin position="456"/>
        <end position="526"/>
    </location>
</feature>
<feature type="domain" description="BIG2" evidence="2">
    <location>
        <begin position="376"/>
        <end position="446"/>
    </location>
</feature>
<reference evidence="3 4" key="1">
    <citation type="submission" date="2018-11" db="EMBL/GenBank/DDBJ databases">
        <title>Proposal to divide the Flavobacteriaceae and reorganize its genera based on Amino Acid Identity values calculated from whole genome sequences.</title>
        <authorList>
            <person name="Nicholson A.C."/>
            <person name="Gulvik C.A."/>
            <person name="Whitney A.M."/>
            <person name="Humrighouse B.W."/>
            <person name="Bell M."/>
            <person name="Holmes B."/>
            <person name="Steigerwalt A."/>
            <person name="Villarma A."/>
            <person name="Sheth M."/>
            <person name="Batra D."/>
            <person name="Pryor J."/>
            <person name="Bernardet J.-F."/>
            <person name="Hugo C."/>
            <person name="Kampfer P."/>
            <person name="Newman J."/>
            <person name="Mcquiston J.R."/>
        </authorList>
    </citation>
    <scope>NUCLEOTIDE SEQUENCE [LARGE SCALE GENOMIC DNA]</scope>
    <source>
        <strain evidence="3 4">G0211</strain>
    </source>
</reference>
<dbReference type="EMBL" id="CP033928">
    <property type="protein sequence ID" value="AZA62435.1"/>
    <property type="molecule type" value="Genomic_DNA"/>
</dbReference>
<dbReference type="InterPro" id="IPR028974">
    <property type="entry name" value="TSP_type-3_rpt"/>
</dbReference>
<feature type="signal peptide" evidence="1">
    <location>
        <begin position="1"/>
        <end position="25"/>
    </location>
</feature>
<evidence type="ECO:0000313" key="3">
    <source>
        <dbReference type="EMBL" id="AZA62435.1"/>
    </source>
</evidence>
<dbReference type="InterPro" id="IPR003343">
    <property type="entry name" value="Big_2"/>
</dbReference>
<name>A0A3G6N919_9FLAO</name>
<dbReference type="SMART" id="SM00635">
    <property type="entry name" value="BID_2"/>
    <property type="match status" value="7"/>
</dbReference>
<dbReference type="SUPFAM" id="SSF103647">
    <property type="entry name" value="TSP type-3 repeat"/>
    <property type="match status" value="1"/>
</dbReference>
<feature type="domain" description="BIG2" evidence="2">
    <location>
        <begin position="616"/>
        <end position="686"/>
    </location>
</feature>
<evidence type="ECO:0000313" key="4">
    <source>
        <dbReference type="Proteomes" id="UP000269076"/>
    </source>
</evidence>
<dbReference type="Pfam" id="PF02368">
    <property type="entry name" value="Big_2"/>
    <property type="match status" value="6"/>
</dbReference>